<evidence type="ECO:0000313" key="2">
    <source>
        <dbReference type="EMBL" id="MBS7458745.1"/>
    </source>
</evidence>
<dbReference type="EMBL" id="JAGQFT020000014">
    <property type="protein sequence ID" value="MBS7458745.1"/>
    <property type="molecule type" value="Genomic_DNA"/>
</dbReference>
<dbReference type="InterPro" id="IPR035959">
    <property type="entry name" value="RutC-like_sf"/>
</dbReference>
<reference evidence="2 3" key="1">
    <citation type="journal article" date="2021" name="Microbiol. Resour. Announc.">
        <title>Draft Genome Sequence of Coralloluteibacterium stylophorae LMG 29479T.</title>
        <authorList>
            <person name="Karlyshev A.V."/>
            <person name="Kudryashova E.B."/>
            <person name="Ariskina E.V."/>
            <person name="Conroy A.P."/>
            <person name="Abidueva E.Y."/>
        </authorList>
    </citation>
    <scope>NUCLEOTIDE SEQUENCE [LARGE SCALE GENOMIC DNA]</scope>
    <source>
        <strain evidence="2 3">LMG 29479</strain>
    </source>
</reference>
<comment type="caution">
    <text evidence="2">The sequence shown here is derived from an EMBL/GenBank/DDBJ whole genome shotgun (WGS) entry which is preliminary data.</text>
</comment>
<accession>A0AAP2G257</accession>
<name>A0AAP2G257_9GAMM</name>
<organism evidence="2 3">
    <name type="scientific">Coralloluteibacterium stylophorae</name>
    <dbReference type="NCBI Taxonomy" id="1776034"/>
    <lineage>
        <taxon>Bacteria</taxon>
        <taxon>Pseudomonadati</taxon>
        <taxon>Pseudomonadota</taxon>
        <taxon>Gammaproteobacteria</taxon>
        <taxon>Lysobacterales</taxon>
        <taxon>Lysobacteraceae</taxon>
        <taxon>Coralloluteibacterium</taxon>
    </lineage>
</organism>
<proteinExistence type="predicted"/>
<gene>
    <name evidence="2" type="ORF">KB893_016510</name>
</gene>
<dbReference type="AlphaFoldDB" id="A0AAP2G257"/>
<dbReference type="RefSeq" id="WP_213173903.1">
    <property type="nucleotide sequence ID" value="NZ_JAGQFT020000014.1"/>
</dbReference>
<keyword evidence="3" id="KW-1185">Reference proteome</keyword>
<evidence type="ECO:0000259" key="1">
    <source>
        <dbReference type="Pfam" id="PF21168"/>
    </source>
</evidence>
<evidence type="ECO:0000313" key="3">
    <source>
        <dbReference type="Proteomes" id="UP000675747"/>
    </source>
</evidence>
<dbReference type="Proteomes" id="UP000675747">
    <property type="component" value="Unassembled WGS sequence"/>
</dbReference>
<dbReference type="InterPro" id="IPR049368">
    <property type="entry name" value="FkbO_Hyg5-like_N"/>
</dbReference>
<dbReference type="Pfam" id="PF21168">
    <property type="entry name" value="FkbO_Hyg5-like_N"/>
    <property type="match status" value="1"/>
</dbReference>
<sequence length="330" mass="34731">MNAAPLHAAPALRIDYVAAAPEALLAQADVLAVFGFGATPAAAPADPRWLHVALPAIGGPAPCEVWRSSGRVRVETAAGLRFAHDGRHAFAAIEVVEGAAGGIEAASEAAYARLMAFLGTSGFAHPLRIWNYLDAITEGEGDAERYRQFCVGRARGLGEVPGQFAAATAIGRQRAATADSVLQVYVLAAREPGLALENPRQVSAYRYPRQYGPQPPSFARAMLAPGVPLMFSGTASVVGHATAHVGDVLAQTRETLVNLQSLVDAGRTADAARAERLQARAILKVYVREPAQAAAIEALLRERLPDAPLLLFAADICRSDLLLEIDGFGS</sequence>
<feature type="domain" description="Chorismatase FkbO/Hyg5-like N-terminal" evidence="1">
    <location>
        <begin position="64"/>
        <end position="188"/>
    </location>
</feature>
<dbReference type="Gene3D" id="3.30.1330.40">
    <property type="entry name" value="RutC-like"/>
    <property type="match status" value="1"/>
</dbReference>
<protein>
    <submittedName>
        <fullName evidence="2">Pteridine-dependent deoxygenase</fullName>
    </submittedName>
</protein>